<proteinExistence type="predicted"/>
<gene>
    <name evidence="1" type="ORF">LEP1GSC108_3518</name>
</gene>
<dbReference type="AlphaFoldDB" id="M6QAP6"/>
<dbReference type="Proteomes" id="UP000012118">
    <property type="component" value="Unassembled WGS sequence"/>
</dbReference>
<organism evidence="1 2">
    <name type="scientific">Leptospira weilii str. UI 13098</name>
    <dbReference type="NCBI Taxonomy" id="1088542"/>
    <lineage>
        <taxon>Bacteria</taxon>
        <taxon>Pseudomonadati</taxon>
        <taxon>Spirochaetota</taxon>
        <taxon>Spirochaetia</taxon>
        <taxon>Leptospirales</taxon>
        <taxon>Leptospiraceae</taxon>
        <taxon>Leptospira</taxon>
    </lineage>
</organism>
<sequence>MDQTVEALPDEKLCEFLDRYETSILRHPNVSILEEAYFALANAYFRLGAKNPDQEKIWKEKCV</sequence>
<evidence type="ECO:0000313" key="1">
    <source>
        <dbReference type="EMBL" id="EMN90295.1"/>
    </source>
</evidence>
<dbReference type="EMBL" id="AHNU02000043">
    <property type="protein sequence ID" value="EMN90295.1"/>
    <property type="molecule type" value="Genomic_DNA"/>
</dbReference>
<protein>
    <recommendedName>
        <fullName evidence="3">Tetratricopeptide repeat protein</fullName>
    </recommendedName>
</protein>
<evidence type="ECO:0000313" key="2">
    <source>
        <dbReference type="Proteomes" id="UP000012118"/>
    </source>
</evidence>
<accession>M6QAP6</accession>
<comment type="caution">
    <text evidence="1">The sequence shown here is derived from an EMBL/GenBank/DDBJ whole genome shotgun (WGS) entry which is preliminary data.</text>
</comment>
<name>M6QAP6_9LEPT</name>
<evidence type="ECO:0008006" key="3">
    <source>
        <dbReference type="Google" id="ProtNLM"/>
    </source>
</evidence>
<keyword evidence="2" id="KW-1185">Reference proteome</keyword>
<reference evidence="1 2" key="1">
    <citation type="submission" date="2013-01" db="EMBL/GenBank/DDBJ databases">
        <authorList>
            <person name="Harkins D.M."/>
            <person name="Durkin A.S."/>
            <person name="Brinkac L.M."/>
            <person name="Haft D.H."/>
            <person name="Selengut J.D."/>
            <person name="Sanka R."/>
            <person name="DePew J."/>
            <person name="Purushe J."/>
            <person name="Chanthongthip A."/>
            <person name="Lattana O."/>
            <person name="Phetsouvanh R."/>
            <person name="Newton P.N."/>
            <person name="Vinetz J.M."/>
            <person name="Sutton G.G."/>
            <person name="Nierman W.C."/>
            <person name="Fouts D.E."/>
        </authorList>
    </citation>
    <scope>NUCLEOTIDE SEQUENCE [LARGE SCALE GENOMIC DNA]</scope>
    <source>
        <strain evidence="1 2">UI 13098</strain>
    </source>
</reference>